<accession>A0A8U0U7G3</accession>
<dbReference type="Gene3D" id="2.10.50.10">
    <property type="entry name" value="Tumor Necrosis Factor Receptor, subunit A, domain 2"/>
    <property type="match status" value="1"/>
</dbReference>
<dbReference type="InterPro" id="IPR020864">
    <property type="entry name" value="MACPF"/>
</dbReference>
<keyword evidence="3" id="KW-1185">Reference proteome</keyword>
<dbReference type="PANTHER" id="PTHR46875">
    <property type="entry name" value="TUMOR NECROSIS FACTOR RECEPTOR SUPERFAMILY MEMBER 5"/>
    <property type="match status" value="1"/>
</dbReference>
<evidence type="ECO:0000313" key="4">
    <source>
        <dbReference type="RefSeq" id="XP_038841829.1"/>
    </source>
</evidence>
<keyword evidence="1" id="KW-0812">Transmembrane</keyword>
<gene>
    <name evidence="4" type="primary">LOC120040917</name>
</gene>
<dbReference type="KEGG" id="snh:120040917"/>
<dbReference type="GO" id="GO:0002768">
    <property type="term" value="P:immune response-regulating cell surface receptor signaling pathway"/>
    <property type="evidence" value="ECO:0007669"/>
    <property type="project" value="TreeGrafter"/>
</dbReference>
<dbReference type="GeneID" id="120040917"/>
<proteinExistence type="predicted"/>
<sequence length="534" mass="58408">MTSYNRERICRLQPYCDPNLNFETRAYYDLTKRHTCRCKDGFHCSDFCILCIPHTTCKEGFVPISLGNNTHDVLCEPIPAQPTTFNPGVLLGVIAVLAVVVVVIAICRKKVRIQCPDVVQMVRGLNDLTVRNAQPVAAVDDKEGLQTDRATPHVSELRDANQQGPRVIQCICTIPKKVCLITFMVITLTLGLSFGLVIVVDWGLAAYCDTSVSVYTFPLGHSITSHGLGQLEAIHMSSFLNRCKRQNEFTVPGTVRFNKAIKCVRTTNYHKKGNSGKHSRRDNDGSSDSISGHLGASGSLVGITASAEASFSKTDAVETMVQKTVSTSNNVAISLTTYHCEVGSVMVSSYTPSSALKKDMDTLNKDPHSNIDEFLREWGYAFVSSITVGGYYSSFNIFSTCNKDAIEGLDSATELCNELAVKTEVTGGTFGASAGFSKVKCNTEGLSESQREILTKIDKESQKLQVGGDTLGGETDWETTLKMNPYPLKMKITPITEIDGFSKDAVTLIKRRAKSVQLSVASLMEKVPDLTRRC</sequence>
<dbReference type="InterPro" id="IPR052135">
    <property type="entry name" value="TNFRSF5"/>
</dbReference>
<name>A0A8U0U7G3_SALNM</name>
<organism evidence="3 4">
    <name type="scientific">Salvelinus namaycush</name>
    <name type="common">Lake trout</name>
    <name type="synonym">Salmo namaycush</name>
    <dbReference type="NCBI Taxonomy" id="8040"/>
    <lineage>
        <taxon>Eukaryota</taxon>
        <taxon>Metazoa</taxon>
        <taxon>Chordata</taxon>
        <taxon>Craniata</taxon>
        <taxon>Vertebrata</taxon>
        <taxon>Euteleostomi</taxon>
        <taxon>Actinopterygii</taxon>
        <taxon>Neopterygii</taxon>
        <taxon>Teleostei</taxon>
        <taxon>Protacanthopterygii</taxon>
        <taxon>Salmoniformes</taxon>
        <taxon>Salmonidae</taxon>
        <taxon>Salmoninae</taxon>
        <taxon>Salvelinus</taxon>
    </lineage>
</organism>
<evidence type="ECO:0000313" key="3">
    <source>
        <dbReference type="Proteomes" id="UP000808372"/>
    </source>
</evidence>
<dbReference type="InterPro" id="IPR001368">
    <property type="entry name" value="TNFR/NGFR_Cys_rich_reg"/>
</dbReference>
<protein>
    <submittedName>
        <fullName evidence="4">Uncharacterized protein LOC120040917</fullName>
    </submittedName>
</protein>
<keyword evidence="1" id="KW-1133">Transmembrane helix</keyword>
<dbReference type="SUPFAM" id="SSF57586">
    <property type="entry name" value="TNF receptor-like"/>
    <property type="match status" value="1"/>
</dbReference>
<dbReference type="PANTHER" id="PTHR46875:SF3">
    <property type="entry name" value="CD40 MOLECULE, TNF RECEPTOR SUPERFAMILY MEMBER 5"/>
    <property type="match status" value="1"/>
</dbReference>
<evidence type="ECO:0000259" key="2">
    <source>
        <dbReference type="SMART" id="SM00208"/>
    </source>
</evidence>
<dbReference type="GO" id="GO:0009897">
    <property type="term" value="C:external side of plasma membrane"/>
    <property type="evidence" value="ECO:0007669"/>
    <property type="project" value="TreeGrafter"/>
</dbReference>
<dbReference type="RefSeq" id="XP_038841829.1">
    <property type="nucleotide sequence ID" value="XM_038985901.1"/>
</dbReference>
<evidence type="ECO:0000256" key="1">
    <source>
        <dbReference type="SAM" id="Phobius"/>
    </source>
</evidence>
<feature type="transmembrane region" description="Helical" evidence="1">
    <location>
        <begin position="89"/>
        <end position="107"/>
    </location>
</feature>
<feature type="transmembrane region" description="Helical" evidence="1">
    <location>
        <begin position="178"/>
        <end position="204"/>
    </location>
</feature>
<feature type="domain" description="TNFR-Cys" evidence="2">
    <location>
        <begin position="38"/>
        <end position="75"/>
    </location>
</feature>
<dbReference type="AlphaFoldDB" id="A0A8U0U7G3"/>
<reference evidence="4" key="1">
    <citation type="submission" date="2025-08" db="UniProtKB">
        <authorList>
            <consortium name="RefSeq"/>
        </authorList>
    </citation>
    <scope>IDENTIFICATION</scope>
    <source>
        <tissue evidence="4">White muscle</tissue>
    </source>
</reference>
<dbReference type="SMART" id="SM00208">
    <property type="entry name" value="TNFR"/>
    <property type="match status" value="1"/>
</dbReference>
<dbReference type="Proteomes" id="UP000808372">
    <property type="component" value="Unplaced"/>
</dbReference>
<dbReference type="GO" id="GO:0035631">
    <property type="term" value="C:CD40 receptor complex"/>
    <property type="evidence" value="ECO:0007669"/>
    <property type="project" value="TreeGrafter"/>
</dbReference>
<dbReference type="Pfam" id="PF01823">
    <property type="entry name" value="MACPF"/>
    <property type="match status" value="1"/>
</dbReference>
<keyword evidence="1" id="KW-0472">Membrane</keyword>